<dbReference type="PANTHER" id="PTHR10768">
    <property type="entry name" value="60S RIBOSOMAL PROTEIN L37"/>
    <property type="match status" value="1"/>
</dbReference>
<evidence type="ECO:0000256" key="6">
    <source>
        <dbReference type="ARBA" id="ARBA00022884"/>
    </source>
</evidence>
<evidence type="ECO:0000313" key="10">
    <source>
        <dbReference type="Proteomes" id="UP000003163"/>
    </source>
</evidence>
<evidence type="ECO:0000313" key="9">
    <source>
        <dbReference type="EMBL" id="EJW01575.1"/>
    </source>
</evidence>
<keyword evidence="7" id="KW-0689">Ribosomal protein</keyword>
<dbReference type="InterPro" id="IPR001569">
    <property type="entry name" value="Ribosomal_eL37"/>
</dbReference>
<dbReference type="GO" id="GO:0008270">
    <property type="term" value="F:zinc ion binding"/>
    <property type="evidence" value="ECO:0007669"/>
    <property type="project" value="UniProtKB-KW"/>
</dbReference>
<dbReference type="InterPro" id="IPR011332">
    <property type="entry name" value="Ribosomal_zn-bd"/>
</dbReference>
<comment type="caution">
    <text evidence="9">The sequence shown here is derived from an EMBL/GenBank/DDBJ whole genome shotgun (WGS) entry which is preliminary data.</text>
</comment>
<organism evidence="9 10">
    <name type="scientific">Edhazardia aedis (strain USNM 41457)</name>
    <name type="common">Microsporidian parasite</name>
    <dbReference type="NCBI Taxonomy" id="1003232"/>
    <lineage>
        <taxon>Eukaryota</taxon>
        <taxon>Fungi</taxon>
        <taxon>Fungi incertae sedis</taxon>
        <taxon>Microsporidia</taxon>
        <taxon>Edhazardia</taxon>
    </lineage>
</organism>
<dbReference type="Pfam" id="PF01907">
    <property type="entry name" value="Ribosomal_L37e"/>
    <property type="match status" value="1"/>
</dbReference>
<evidence type="ECO:0000256" key="8">
    <source>
        <dbReference type="ARBA" id="ARBA00023274"/>
    </source>
</evidence>
<dbReference type="VEuPathDB" id="MicrosporidiaDB:EDEG_03870"/>
<evidence type="ECO:0000256" key="5">
    <source>
        <dbReference type="ARBA" id="ARBA00022833"/>
    </source>
</evidence>
<keyword evidence="4" id="KW-0863">Zinc-finger</keyword>
<keyword evidence="10" id="KW-1185">Reference proteome</keyword>
<evidence type="ECO:0000256" key="2">
    <source>
        <dbReference type="ARBA" id="ARBA00022723"/>
    </source>
</evidence>
<dbReference type="AlphaFoldDB" id="J9DG68"/>
<keyword evidence="5" id="KW-0862">Zinc</keyword>
<dbReference type="SUPFAM" id="SSF57829">
    <property type="entry name" value="Zn-binding ribosomal proteins"/>
    <property type="match status" value="1"/>
</dbReference>
<evidence type="ECO:0008006" key="11">
    <source>
        <dbReference type="Google" id="ProtNLM"/>
    </source>
</evidence>
<gene>
    <name evidence="9" type="ORF">EDEG_03870</name>
</gene>
<keyword evidence="3" id="KW-0699">rRNA-binding</keyword>
<dbReference type="GO" id="GO:0022625">
    <property type="term" value="C:cytosolic large ribosomal subunit"/>
    <property type="evidence" value="ECO:0007669"/>
    <property type="project" value="TreeGrafter"/>
</dbReference>
<keyword evidence="6" id="KW-0694">RNA-binding</keyword>
<reference evidence="9 10" key="1">
    <citation type="submission" date="2011-08" db="EMBL/GenBank/DDBJ databases">
        <authorList>
            <person name="Liu Z.J."/>
            <person name="Shi F.L."/>
            <person name="Lu J.Q."/>
            <person name="Li M."/>
            <person name="Wang Z.L."/>
        </authorList>
    </citation>
    <scope>NUCLEOTIDE SEQUENCE [LARGE SCALE GENOMIC DNA]</scope>
    <source>
        <strain evidence="9 10">USNM 41457</strain>
    </source>
</reference>
<dbReference type="InParanoid" id="J9DG68"/>
<protein>
    <recommendedName>
        <fullName evidence="11">Ribosomal protein L37</fullName>
    </recommendedName>
</protein>
<dbReference type="GO" id="GO:0019843">
    <property type="term" value="F:rRNA binding"/>
    <property type="evidence" value="ECO:0007669"/>
    <property type="project" value="UniProtKB-KW"/>
</dbReference>
<dbReference type="Gene3D" id="2.20.25.30">
    <property type="match status" value="1"/>
</dbReference>
<sequence length="107" mass="12439">MSRGTPSFGLKNKRNCTNCKRCGKPSYHQRHKRCSSCAYPEKKMRSPGSLKAVRRRGQGTGRMRHMKTFFKLGYANNNKRIAERGHPLLKEMWKVRARKGLINGRFN</sequence>
<dbReference type="Proteomes" id="UP000003163">
    <property type="component" value="Unassembled WGS sequence"/>
</dbReference>
<accession>J9DG68</accession>
<keyword evidence="8" id="KW-0687">Ribonucleoprotein</keyword>
<evidence type="ECO:0000256" key="7">
    <source>
        <dbReference type="ARBA" id="ARBA00022980"/>
    </source>
</evidence>
<dbReference type="GO" id="GO:0006412">
    <property type="term" value="P:translation"/>
    <property type="evidence" value="ECO:0007669"/>
    <property type="project" value="InterPro"/>
</dbReference>
<evidence type="ECO:0000256" key="1">
    <source>
        <dbReference type="ARBA" id="ARBA00009805"/>
    </source>
</evidence>
<dbReference type="HOGENOM" id="CLU_150908_2_1_1"/>
<dbReference type="OrthoDB" id="10259236at2759"/>
<dbReference type="GO" id="GO:0003735">
    <property type="term" value="F:structural constituent of ribosome"/>
    <property type="evidence" value="ECO:0007669"/>
    <property type="project" value="InterPro"/>
</dbReference>
<reference evidence="10" key="2">
    <citation type="submission" date="2015-07" db="EMBL/GenBank/DDBJ databases">
        <title>Contrasting host-pathogen interactions and genome evolution in two generalist and specialist microsporidian pathogens of mosquitoes.</title>
        <authorList>
            <consortium name="The Broad Institute Genomics Platform"/>
            <consortium name="The Broad Institute Genome Sequencing Center for Infectious Disease"/>
            <person name="Cuomo C.A."/>
            <person name="Sanscrainte N.D."/>
            <person name="Goldberg J.M."/>
            <person name="Heiman D."/>
            <person name="Young S."/>
            <person name="Zeng Q."/>
            <person name="Becnel J.J."/>
            <person name="Birren B.W."/>
        </authorList>
    </citation>
    <scope>NUCLEOTIDE SEQUENCE [LARGE SCALE GENOMIC DNA]</scope>
    <source>
        <strain evidence="10">USNM 41457</strain>
    </source>
</reference>
<dbReference type="STRING" id="1003232.J9DG68"/>
<dbReference type="OMA" id="RMAYLKH"/>
<evidence type="ECO:0000256" key="4">
    <source>
        <dbReference type="ARBA" id="ARBA00022771"/>
    </source>
</evidence>
<evidence type="ECO:0000256" key="3">
    <source>
        <dbReference type="ARBA" id="ARBA00022730"/>
    </source>
</evidence>
<dbReference type="EMBL" id="AFBI03000137">
    <property type="protein sequence ID" value="EJW01575.1"/>
    <property type="molecule type" value="Genomic_DNA"/>
</dbReference>
<proteinExistence type="inferred from homology"/>
<dbReference type="FunCoup" id="J9DG68">
    <property type="interactions" value="105"/>
</dbReference>
<dbReference type="PANTHER" id="PTHR10768:SF0">
    <property type="entry name" value="RIBOSOMAL PROTEIN L37"/>
    <property type="match status" value="1"/>
</dbReference>
<keyword evidence="2" id="KW-0479">Metal-binding</keyword>
<dbReference type="InterPro" id="IPR011331">
    <property type="entry name" value="Ribosomal_eL37/eL43"/>
</dbReference>
<comment type="similarity">
    <text evidence="1">Belongs to the eukaryotic ribosomal protein eL37 family.</text>
</comment>
<name>J9DG68_EDHAE</name>